<keyword evidence="1" id="KW-0433">Leucine-rich repeat</keyword>
<name>A0A4Y7IKJ4_PAPSO</name>
<evidence type="ECO:0000256" key="2">
    <source>
        <dbReference type="ARBA" id="ARBA00022737"/>
    </source>
</evidence>
<evidence type="ECO:0000313" key="12">
    <source>
        <dbReference type="Proteomes" id="UP000316621"/>
    </source>
</evidence>
<protein>
    <submittedName>
        <fullName evidence="11">Uncharacterized protein</fullName>
    </submittedName>
</protein>
<dbReference type="Pfam" id="PF25019">
    <property type="entry name" value="LRR_R13L1-DRL21"/>
    <property type="match status" value="2"/>
</dbReference>
<evidence type="ECO:0000256" key="3">
    <source>
        <dbReference type="ARBA" id="ARBA00022741"/>
    </source>
</evidence>
<dbReference type="Gene3D" id="1.20.5.4130">
    <property type="match status" value="1"/>
</dbReference>
<proteinExistence type="predicted"/>
<evidence type="ECO:0000259" key="8">
    <source>
        <dbReference type="Pfam" id="PF23559"/>
    </source>
</evidence>
<evidence type="ECO:0000259" key="7">
    <source>
        <dbReference type="Pfam" id="PF18052"/>
    </source>
</evidence>
<dbReference type="PANTHER" id="PTHR36766">
    <property type="entry name" value="PLANT BROAD-SPECTRUM MILDEW RESISTANCE PROTEIN RPW8"/>
    <property type="match status" value="1"/>
</dbReference>
<feature type="domain" description="R13L1/DRL21-like LRR repeat region" evidence="10">
    <location>
        <begin position="874"/>
        <end position="942"/>
    </location>
</feature>
<evidence type="ECO:0000259" key="9">
    <source>
        <dbReference type="Pfam" id="PF23598"/>
    </source>
</evidence>
<dbReference type="SUPFAM" id="SSF52058">
    <property type="entry name" value="L domain-like"/>
    <property type="match status" value="2"/>
</dbReference>
<feature type="domain" description="Disease resistance N-terminal" evidence="7">
    <location>
        <begin position="14"/>
        <end position="99"/>
    </location>
</feature>
<sequence>MALEEIFVTGATGFMKKLVSVTAKKIGRSGAVDKDLQKLKDTLEMIAAVTSDAEKKQVKDEVVRLWLRRLQSVAYDIDDVLDEMSYETMRLSEKSGKLEKVHPFSVKFDFKMGGRIKIINQELDEIARLKDMYQLEYSDDNQNTEPLDRMTASFVDDSEVFGREKDKCHLVEILLKTWVSSNSSENCPQEKVSVISIVGMGGLGKTTLAQLSLTETKCELSNIDVLARKVRENISGKKYLLVLDDLWNENAEDWEKLKGLLSSGAEGSKILVTTRKDDVASIVRGTVPPYNLKTLRNQECWSIVEKKAFSHGGAVKTPNMLNIGEEIAGKCAGLPLAAVFLGSLLRVKSNESDWLAIRDNEVFNTPENPTKIIQILKLSYDNLPSYLKRCFSYCCLFPKGWRYHKKTLIRLWMAEGFLHASNNGGRNQNSPEDIGNRYFYTLLSNSFFQDVKHDHLGNVNDFKMHDLVHDLAQSVVDNHEDRVLNASEMGKYVCDIRRLHLVTGGASETVFNVLKNSKKLRTIIFKENSNLLTSLVSNKHLRVIHSPSDSFVSAYWHGLKDTNIQESPSSIFKFKHLRYLDFSRLNFSRITSVQVDSINHLYNLQTLNLHRCLNVQNILEGISSLKNLRHLDLSYSDVQVLPDSIVRLTNLQTLDISLCKRIRVLPTNIGSLENLVSFDFLSTHIEELPGSFGELKNLRSLDLEYTSIQEFPESLTSNNCKLEIVTFGECNFPKDIKNWVELRRLVHCRSWGSGDWHLMMPAGIEMLTRLEVLDSYIVRKNKDYLGGSYGSSGIEDLAGLNSLVELNIKCLDYVRGKVDAERAKLKDKQSLKYLTLNWGYKKRIAEEDEVANKSSMVFEGLRRHPDLEMLSNNSFTVLEGLKPHPNLQFLWIQNFGGVELPKWVSSSYCLPNLVTLYLENFNRCEKLPALGMLPCLRVLHMTRISSMESLGEEFYYQQGGGESSIRTTSFPSLIQFRVEKLDELEEWIAPPPPPYNSFPVLEDLSIERCTKLISIPDLRLRTSLRKLNISNCKKLKESIPYDLKDLTFLEELIADEDDIVPSSGFEIEPRLRDLLIFGPSEDYGLS</sequence>
<dbReference type="Gene3D" id="3.40.50.300">
    <property type="entry name" value="P-loop containing nucleotide triphosphate hydrolases"/>
    <property type="match status" value="2"/>
</dbReference>
<dbReference type="GO" id="GO:0051707">
    <property type="term" value="P:response to other organism"/>
    <property type="evidence" value="ECO:0007669"/>
    <property type="project" value="UniProtKB-ARBA"/>
</dbReference>
<dbReference type="InterPro" id="IPR002182">
    <property type="entry name" value="NB-ARC"/>
</dbReference>
<dbReference type="FunFam" id="1.10.10.10:FF:000322">
    <property type="entry name" value="Probable disease resistance protein At1g63360"/>
    <property type="match status" value="1"/>
</dbReference>
<dbReference type="PANTHER" id="PTHR36766:SF40">
    <property type="entry name" value="DISEASE RESISTANCE PROTEIN RGA3"/>
    <property type="match status" value="1"/>
</dbReference>
<evidence type="ECO:0000256" key="5">
    <source>
        <dbReference type="ARBA" id="ARBA00022840"/>
    </source>
</evidence>
<keyword evidence="5" id="KW-0067">ATP-binding</keyword>
<dbReference type="GO" id="GO:0005524">
    <property type="term" value="F:ATP binding"/>
    <property type="evidence" value="ECO:0007669"/>
    <property type="project" value="UniProtKB-KW"/>
</dbReference>
<dbReference type="Gramene" id="RZC48300">
    <property type="protein sequence ID" value="RZC48300"/>
    <property type="gene ID" value="C5167_041244"/>
</dbReference>
<dbReference type="Pfam" id="PF00931">
    <property type="entry name" value="NB-ARC"/>
    <property type="match status" value="1"/>
</dbReference>
<evidence type="ECO:0000259" key="10">
    <source>
        <dbReference type="Pfam" id="PF25019"/>
    </source>
</evidence>
<dbReference type="EMBL" id="CM010715">
    <property type="protein sequence ID" value="RZC48300.1"/>
    <property type="molecule type" value="Genomic_DNA"/>
</dbReference>
<feature type="domain" description="NB-ARC" evidence="6">
    <location>
        <begin position="222"/>
        <end position="310"/>
    </location>
</feature>
<dbReference type="Pfam" id="PF23598">
    <property type="entry name" value="LRR_14"/>
    <property type="match status" value="1"/>
</dbReference>
<dbReference type="InterPro" id="IPR058922">
    <property type="entry name" value="WHD_DRP"/>
</dbReference>
<dbReference type="Proteomes" id="UP000316621">
    <property type="component" value="Chromosome 1"/>
</dbReference>
<dbReference type="Pfam" id="PF18052">
    <property type="entry name" value="Rx_N"/>
    <property type="match status" value="1"/>
</dbReference>
<keyword evidence="12" id="KW-1185">Reference proteome</keyword>
<dbReference type="Pfam" id="PF23559">
    <property type="entry name" value="WHD_DRP"/>
    <property type="match status" value="1"/>
</dbReference>
<keyword evidence="4" id="KW-0611">Plant defense</keyword>
<keyword evidence="3" id="KW-0547">Nucleotide-binding</keyword>
<dbReference type="GO" id="GO:0043531">
    <property type="term" value="F:ADP binding"/>
    <property type="evidence" value="ECO:0007669"/>
    <property type="project" value="InterPro"/>
</dbReference>
<dbReference type="Gene3D" id="1.10.10.10">
    <property type="entry name" value="Winged helix-like DNA-binding domain superfamily/Winged helix DNA-binding domain"/>
    <property type="match status" value="1"/>
</dbReference>
<dbReference type="OMA" id="ECWSIVE"/>
<dbReference type="InterPro" id="IPR056789">
    <property type="entry name" value="LRR_R13L1-DRL21"/>
</dbReference>
<dbReference type="InterPro" id="IPR003591">
    <property type="entry name" value="Leu-rich_rpt_typical-subtyp"/>
</dbReference>
<dbReference type="Gene3D" id="3.80.10.10">
    <property type="entry name" value="Ribonuclease Inhibitor"/>
    <property type="match status" value="3"/>
</dbReference>
<evidence type="ECO:0000256" key="1">
    <source>
        <dbReference type="ARBA" id="ARBA00022614"/>
    </source>
</evidence>
<feature type="domain" description="Disease resistance R13L4/SHOC-2-like LRR" evidence="9">
    <location>
        <begin position="600"/>
        <end position="676"/>
    </location>
</feature>
<dbReference type="SMART" id="SM00369">
    <property type="entry name" value="LRR_TYP"/>
    <property type="match status" value="2"/>
</dbReference>
<keyword evidence="2" id="KW-0677">Repeat</keyword>
<dbReference type="InterPro" id="IPR041118">
    <property type="entry name" value="Rx_N"/>
</dbReference>
<feature type="domain" description="Disease resistance protein winged helix" evidence="8">
    <location>
        <begin position="396"/>
        <end position="472"/>
    </location>
</feature>
<dbReference type="GO" id="GO:0006952">
    <property type="term" value="P:defense response"/>
    <property type="evidence" value="ECO:0007669"/>
    <property type="project" value="UniProtKB-KW"/>
</dbReference>
<evidence type="ECO:0000259" key="6">
    <source>
        <dbReference type="Pfam" id="PF00931"/>
    </source>
</evidence>
<reference evidence="11 12" key="1">
    <citation type="journal article" date="2018" name="Science">
        <title>The opium poppy genome and morphinan production.</title>
        <authorList>
            <person name="Guo L."/>
            <person name="Winzer T."/>
            <person name="Yang X."/>
            <person name="Li Y."/>
            <person name="Ning Z."/>
            <person name="He Z."/>
            <person name="Teodor R."/>
            <person name="Lu Y."/>
            <person name="Bowser T.A."/>
            <person name="Graham I.A."/>
            <person name="Ye K."/>
        </authorList>
    </citation>
    <scope>NUCLEOTIDE SEQUENCE [LARGE SCALE GENOMIC DNA]</scope>
    <source>
        <strain evidence="12">cv. HN1</strain>
        <tissue evidence="11">Leaves</tissue>
    </source>
</reference>
<organism evidence="11 12">
    <name type="scientific">Papaver somniferum</name>
    <name type="common">Opium poppy</name>
    <dbReference type="NCBI Taxonomy" id="3469"/>
    <lineage>
        <taxon>Eukaryota</taxon>
        <taxon>Viridiplantae</taxon>
        <taxon>Streptophyta</taxon>
        <taxon>Embryophyta</taxon>
        <taxon>Tracheophyta</taxon>
        <taxon>Spermatophyta</taxon>
        <taxon>Magnoliopsida</taxon>
        <taxon>Ranunculales</taxon>
        <taxon>Papaveraceae</taxon>
        <taxon>Papaveroideae</taxon>
        <taxon>Papaver</taxon>
    </lineage>
</organism>
<evidence type="ECO:0000256" key="4">
    <source>
        <dbReference type="ARBA" id="ARBA00022821"/>
    </source>
</evidence>
<dbReference type="PRINTS" id="PR00364">
    <property type="entry name" value="DISEASERSIST"/>
</dbReference>
<dbReference type="STRING" id="3469.A0A4Y7IKJ4"/>
<accession>A0A4Y7IKJ4</accession>
<dbReference type="InterPro" id="IPR027417">
    <property type="entry name" value="P-loop_NTPase"/>
</dbReference>
<dbReference type="AlphaFoldDB" id="A0A4Y7IKJ4"/>
<dbReference type="SUPFAM" id="SSF52540">
    <property type="entry name" value="P-loop containing nucleoside triphosphate hydrolases"/>
    <property type="match status" value="1"/>
</dbReference>
<gene>
    <name evidence="11" type="ORF">C5167_041244</name>
</gene>
<dbReference type="InterPro" id="IPR032675">
    <property type="entry name" value="LRR_dom_sf"/>
</dbReference>
<feature type="domain" description="R13L1/DRL21-like LRR repeat region" evidence="10">
    <location>
        <begin position="794"/>
        <end position="873"/>
    </location>
</feature>
<evidence type="ECO:0000313" key="11">
    <source>
        <dbReference type="EMBL" id="RZC48300.1"/>
    </source>
</evidence>
<dbReference type="InterPro" id="IPR055414">
    <property type="entry name" value="LRR_R13L4/SHOC2-like"/>
</dbReference>
<dbReference type="InterPro" id="IPR036388">
    <property type="entry name" value="WH-like_DNA-bd_sf"/>
</dbReference>